<reference evidence="1" key="1">
    <citation type="submission" date="2016-10" db="EMBL/GenBank/DDBJ databases">
        <authorList>
            <person name="de Groot N.N."/>
        </authorList>
    </citation>
    <scope>NUCLEOTIDE SEQUENCE</scope>
</reference>
<accession>A0A1W1CQJ0</accession>
<organism evidence="1">
    <name type="scientific">hydrothermal vent metagenome</name>
    <dbReference type="NCBI Taxonomy" id="652676"/>
    <lineage>
        <taxon>unclassified sequences</taxon>
        <taxon>metagenomes</taxon>
        <taxon>ecological metagenomes</taxon>
    </lineage>
</organism>
<protein>
    <recommendedName>
        <fullName evidence="2">3D domain-containing protein</fullName>
    </recommendedName>
</protein>
<dbReference type="AlphaFoldDB" id="A0A1W1CQJ0"/>
<dbReference type="CDD" id="cd14667">
    <property type="entry name" value="3D_containing_proteins"/>
    <property type="match status" value="1"/>
</dbReference>
<dbReference type="PROSITE" id="PS51257">
    <property type="entry name" value="PROKAR_LIPOPROTEIN"/>
    <property type="match status" value="1"/>
</dbReference>
<evidence type="ECO:0008006" key="2">
    <source>
        <dbReference type="Google" id="ProtNLM"/>
    </source>
</evidence>
<sequence>MKTFLSLLLLIFLFTACTPRVAIHTKKVTSQEKSIYKKKYTYKKKTSHNKKKYKKKKKTYRIKPMPMSKNHLSLRVTATAYISRRRETDSTPTIGAWNNRLSPKRKSIAVSNDLIRMGLGNGARVRIKGLRGIYTVCDKMHSRWRKKIDIYMGTDLRKARRWGRRKVTIYWDKKMLKSN</sequence>
<dbReference type="EMBL" id="FPHM01000119">
    <property type="protein sequence ID" value="SFV68076.1"/>
    <property type="molecule type" value="Genomic_DNA"/>
</dbReference>
<dbReference type="InterPro" id="IPR059180">
    <property type="entry name" value="3D_YorM"/>
</dbReference>
<proteinExistence type="predicted"/>
<evidence type="ECO:0000313" key="1">
    <source>
        <dbReference type="EMBL" id="SFV68076.1"/>
    </source>
</evidence>
<name>A0A1W1CQJ0_9ZZZZ</name>
<gene>
    <name evidence="1" type="ORF">MNB_SV-13-460</name>
</gene>